<comment type="caution">
    <text evidence="2">The sequence shown here is derived from an EMBL/GenBank/DDBJ whole genome shotgun (WGS) entry which is preliminary data.</text>
</comment>
<dbReference type="SMART" id="SM00530">
    <property type="entry name" value="HTH_XRE"/>
    <property type="match status" value="1"/>
</dbReference>
<evidence type="ECO:0000313" key="3">
    <source>
        <dbReference type="Proteomes" id="UP000749040"/>
    </source>
</evidence>
<dbReference type="EMBL" id="JADKYB010000004">
    <property type="protein sequence ID" value="MBM9504513.1"/>
    <property type="molecule type" value="Genomic_DNA"/>
</dbReference>
<gene>
    <name evidence="2" type="ORF">ITX44_08190</name>
</gene>
<reference evidence="2 3" key="1">
    <citation type="submission" date="2021-01" db="EMBL/GenBank/DDBJ databases">
        <title>Streptomyces acididurans sp. nov., isolated from a peat swamp forest soil.</title>
        <authorList>
            <person name="Chantavorakit T."/>
            <person name="Duangmal K."/>
        </authorList>
    </citation>
    <scope>NUCLEOTIDE SEQUENCE [LARGE SCALE GENOMIC DNA]</scope>
    <source>
        <strain evidence="2 3">KK5PA1</strain>
    </source>
</reference>
<accession>A0ABS2TMD8</accession>
<proteinExistence type="predicted"/>
<name>A0ABS2TMD8_9ACTN</name>
<dbReference type="InterPro" id="IPR010982">
    <property type="entry name" value="Lambda_DNA-bd_dom_sf"/>
</dbReference>
<organism evidence="2 3">
    <name type="scientific">Actinacidiphila acididurans</name>
    <dbReference type="NCBI Taxonomy" id="2784346"/>
    <lineage>
        <taxon>Bacteria</taxon>
        <taxon>Bacillati</taxon>
        <taxon>Actinomycetota</taxon>
        <taxon>Actinomycetes</taxon>
        <taxon>Kitasatosporales</taxon>
        <taxon>Streptomycetaceae</taxon>
        <taxon>Actinacidiphila</taxon>
    </lineage>
</organism>
<evidence type="ECO:0000313" key="2">
    <source>
        <dbReference type="EMBL" id="MBM9504513.1"/>
    </source>
</evidence>
<dbReference type="CDD" id="cd00093">
    <property type="entry name" value="HTH_XRE"/>
    <property type="match status" value="1"/>
</dbReference>
<dbReference type="SUPFAM" id="SSF47413">
    <property type="entry name" value="lambda repressor-like DNA-binding domains"/>
    <property type="match status" value="1"/>
</dbReference>
<feature type="domain" description="HTH cro/C1-type" evidence="1">
    <location>
        <begin position="17"/>
        <end position="71"/>
    </location>
</feature>
<sequence length="76" mass="8186">MTRRTLTNRLNQEPGAVTAARLRAGLTKSALAQRVGISAQLMSDIESGWRSATPEVLPRIAGVLNCPVTALERKLT</sequence>
<evidence type="ECO:0000259" key="1">
    <source>
        <dbReference type="PROSITE" id="PS50943"/>
    </source>
</evidence>
<protein>
    <submittedName>
        <fullName evidence="2">Helix-turn-helix transcriptional regulator</fullName>
    </submittedName>
</protein>
<keyword evidence="3" id="KW-1185">Reference proteome</keyword>
<dbReference type="PROSITE" id="PS50943">
    <property type="entry name" value="HTH_CROC1"/>
    <property type="match status" value="1"/>
</dbReference>
<dbReference type="Pfam" id="PF01381">
    <property type="entry name" value="HTH_3"/>
    <property type="match status" value="1"/>
</dbReference>
<dbReference type="InterPro" id="IPR001387">
    <property type="entry name" value="Cro/C1-type_HTH"/>
</dbReference>
<dbReference type="Proteomes" id="UP000749040">
    <property type="component" value="Unassembled WGS sequence"/>
</dbReference>
<dbReference type="Gene3D" id="1.10.260.40">
    <property type="entry name" value="lambda repressor-like DNA-binding domains"/>
    <property type="match status" value="1"/>
</dbReference>